<feature type="transmembrane region" description="Helical" evidence="1">
    <location>
        <begin position="844"/>
        <end position="864"/>
    </location>
</feature>
<reference evidence="2" key="1">
    <citation type="journal article" date="2020" name="Stud. Mycol.">
        <title>101 Dothideomycetes genomes: a test case for predicting lifestyles and emergence of pathogens.</title>
        <authorList>
            <person name="Haridas S."/>
            <person name="Albert R."/>
            <person name="Binder M."/>
            <person name="Bloem J."/>
            <person name="Labutti K."/>
            <person name="Salamov A."/>
            <person name="Andreopoulos B."/>
            <person name="Baker S."/>
            <person name="Barry K."/>
            <person name="Bills G."/>
            <person name="Bluhm B."/>
            <person name="Cannon C."/>
            <person name="Castanera R."/>
            <person name="Culley D."/>
            <person name="Daum C."/>
            <person name="Ezra D."/>
            <person name="Gonzalez J."/>
            <person name="Henrissat B."/>
            <person name="Kuo A."/>
            <person name="Liang C."/>
            <person name="Lipzen A."/>
            <person name="Lutzoni F."/>
            <person name="Magnuson J."/>
            <person name="Mondo S."/>
            <person name="Nolan M."/>
            <person name="Ohm R."/>
            <person name="Pangilinan J."/>
            <person name="Park H.-J."/>
            <person name="Ramirez L."/>
            <person name="Alfaro M."/>
            <person name="Sun H."/>
            <person name="Tritt A."/>
            <person name="Yoshinaga Y."/>
            <person name="Zwiers L.-H."/>
            <person name="Turgeon B."/>
            <person name="Goodwin S."/>
            <person name="Spatafora J."/>
            <person name="Crous P."/>
            <person name="Grigoriev I."/>
        </authorList>
    </citation>
    <scope>NUCLEOTIDE SEQUENCE</scope>
    <source>
        <strain evidence="2">CBS 207.26</strain>
    </source>
</reference>
<dbReference type="OrthoDB" id="194358at2759"/>
<evidence type="ECO:0000313" key="3">
    <source>
        <dbReference type="Proteomes" id="UP000800200"/>
    </source>
</evidence>
<sequence>MRLSWQLSEFDGLLREVQSQINADCSPRTLGIRALINASAQHMQDDLQEFRMSIQQLKSILDGPATRGKLFSLRFRHILTESKVTQYQQLISSYSGTLTLSLALISNAKLEQLSKQNSTAFLYSNQDTPKRPPPARNVLNYVGNSNIRGLRLPFGVTASLNTVFHGHGHRKSGQRSSLNYYLTFIPPRWLSSLILQWEFRFHHADHSFPALGVSLSPIRYNSHPRLVKAIKSCNALDLQELFRCGIARADDYLLLRGRPTLLLEAIAQRSGSCNPDSVLDSYKCLLIEEPCTDGVNLASSHAQILINLAKSSSCRLNSALDAFCSHAGNVFWYPYSETVSGGAGRGTENTILSLITRHGSGIACLETFIFRQSEPWTMEDLSNIDRWLIGVLASVSPTFQVSLERYLQSYQCIFATTENSRSSLKPLELSTIVSEVVHAPNKARIEFFRILAKWGTKEMLQPFLSTGIVDLEESAANAMFPWLRLSYLSKAVRWGNVDAFEYLLSLGACPIRGLTYMSRFPWIFPQGTENAQEQIRSMVLKMAGHALSRNTNSLIDDEGMTDHDLLLALLLRTSHLRKYSQQVTDQLIERFVGHRIHQIVDSSDTVVTMYILVILVLNLPCTLRDFLNWTDSSRAKFCSTGNRTSKRRAFCPFDSIALTFEGSSVVLKCHPSINTFSWVSLAIELALPECLEVLLEPWVPAEPKSSVGATGGSSDLLETRRYAKCIRALKGSFSENNAVQEQGKYPRKAIELYTWPCQIPQRSVEQSEDEHIAKILKEGIQKLERVLTLDYINGLGEACDRELSDNVGAARTDVAPKIAKGKQSLVARFMTTAAQLIQLQVWEIILLVFFYIISVVLVVLAYIITEL</sequence>
<gene>
    <name evidence="2" type="ORF">K469DRAFT_710266</name>
</gene>
<protein>
    <submittedName>
        <fullName evidence="2">Uncharacterized protein</fullName>
    </submittedName>
</protein>
<dbReference type="EMBL" id="ML994640">
    <property type="protein sequence ID" value="KAF2183907.1"/>
    <property type="molecule type" value="Genomic_DNA"/>
</dbReference>
<evidence type="ECO:0000256" key="1">
    <source>
        <dbReference type="SAM" id="Phobius"/>
    </source>
</evidence>
<accession>A0A6A6DW47</accession>
<dbReference type="Proteomes" id="UP000800200">
    <property type="component" value="Unassembled WGS sequence"/>
</dbReference>
<organism evidence="2 3">
    <name type="scientific">Zopfia rhizophila CBS 207.26</name>
    <dbReference type="NCBI Taxonomy" id="1314779"/>
    <lineage>
        <taxon>Eukaryota</taxon>
        <taxon>Fungi</taxon>
        <taxon>Dikarya</taxon>
        <taxon>Ascomycota</taxon>
        <taxon>Pezizomycotina</taxon>
        <taxon>Dothideomycetes</taxon>
        <taxon>Dothideomycetes incertae sedis</taxon>
        <taxon>Zopfiaceae</taxon>
        <taxon>Zopfia</taxon>
    </lineage>
</organism>
<keyword evidence="3" id="KW-1185">Reference proteome</keyword>
<proteinExistence type="predicted"/>
<keyword evidence="1" id="KW-0472">Membrane</keyword>
<feature type="non-terminal residue" evidence="2">
    <location>
        <position position="867"/>
    </location>
</feature>
<name>A0A6A6DW47_9PEZI</name>
<keyword evidence="1" id="KW-1133">Transmembrane helix</keyword>
<keyword evidence="1" id="KW-0812">Transmembrane</keyword>
<dbReference type="AlphaFoldDB" id="A0A6A6DW47"/>
<evidence type="ECO:0000313" key="2">
    <source>
        <dbReference type="EMBL" id="KAF2183907.1"/>
    </source>
</evidence>